<dbReference type="EMBL" id="CALTRL010004470">
    <property type="protein sequence ID" value="CAH7683118.1"/>
    <property type="molecule type" value="Genomic_DNA"/>
</dbReference>
<accession>A0AAV0BBR1</accession>
<organism evidence="1 2">
    <name type="scientific">Phakopsora pachyrhizi</name>
    <name type="common">Asian soybean rust disease fungus</name>
    <dbReference type="NCBI Taxonomy" id="170000"/>
    <lineage>
        <taxon>Eukaryota</taxon>
        <taxon>Fungi</taxon>
        <taxon>Dikarya</taxon>
        <taxon>Basidiomycota</taxon>
        <taxon>Pucciniomycotina</taxon>
        <taxon>Pucciniomycetes</taxon>
        <taxon>Pucciniales</taxon>
        <taxon>Phakopsoraceae</taxon>
        <taxon>Phakopsora</taxon>
    </lineage>
</organism>
<sequence length="141" mass="15580">MSLKQSGFQVLQPLQLSYWKNKLPEVDINKGPKGLISTKDQMVEIDEGPRLDIDEGTKAWVEIEGIEKAEAGKGGEGGGEKWKGLPNCNPLRGHNCFGYGDWGGVFTYKTQLGILGTGIGKQKTDWGSHGLHPYWELKVYC</sequence>
<protein>
    <submittedName>
        <fullName evidence="1">Uncharacterized protein</fullName>
    </submittedName>
</protein>
<reference evidence="1" key="1">
    <citation type="submission" date="2022-06" db="EMBL/GenBank/DDBJ databases">
        <authorList>
            <consortium name="SYNGENTA / RWTH Aachen University"/>
        </authorList>
    </citation>
    <scope>NUCLEOTIDE SEQUENCE</scope>
</reference>
<dbReference type="AlphaFoldDB" id="A0AAV0BBR1"/>
<gene>
    <name evidence="1" type="ORF">PPACK8108_LOCUS16439</name>
</gene>
<evidence type="ECO:0000313" key="2">
    <source>
        <dbReference type="Proteomes" id="UP001153365"/>
    </source>
</evidence>
<name>A0AAV0BBR1_PHAPC</name>
<keyword evidence="2" id="KW-1185">Reference proteome</keyword>
<dbReference type="Proteomes" id="UP001153365">
    <property type="component" value="Unassembled WGS sequence"/>
</dbReference>
<comment type="caution">
    <text evidence="1">The sequence shown here is derived from an EMBL/GenBank/DDBJ whole genome shotgun (WGS) entry which is preliminary data.</text>
</comment>
<proteinExistence type="predicted"/>
<evidence type="ECO:0000313" key="1">
    <source>
        <dbReference type="EMBL" id="CAH7683118.1"/>
    </source>
</evidence>